<keyword evidence="6" id="KW-1185">Reference proteome</keyword>
<dbReference type="PANTHER" id="PTHR43004">
    <property type="entry name" value="TRK SYSTEM POTASSIUM UPTAKE PROTEIN"/>
    <property type="match status" value="1"/>
</dbReference>
<dbReference type="Pfam" id="PF21274">
    <property type="entry name" value="Rng_hyd_C"/>
    <property type="match status" value="1"/>
</dbReference>
<dbReference type="InterPro" id="IPR002938">
    <property type="entry name" value="FAD-bd"/>
</dbReference>
<keyword evidence="2" id="KW-0285">Flavoprotein</keyword>
<dbReference type="NCBIfam" id="NF004780">
    <property type="entry name" value="PRK06126.1"/>
    <property type="match status" value="1"/>
</dbReference>
<keyword evidence="5" id="KW-0503">Monooxygenase</keyword>
<comment type="caution">
    <text evidence="5">The sequence shown here is derived from an EMBL/GenBank/DDBJ whole genome shotgun (WGS) entry which is preliminary data.</text>
</comment>
<dbReference type="Gene3D" id="3.50.50.60">
    <property type="entry name" value="FAD/NAD(P)-binding domain"/>
    <property type="match status" value="1"/>
</dbReference>
<dbReference type="PANTHER" id="PTHR43004:SF19">
    <property type="entry name" value="BINDING MONOOXYGENASE, PUTATIVE (JCVI)-RELATED"/>
    <property type="match status" value="1"/>
</dbReference>
<dbReference type="SUPFAM" id="SSF51905">
    <property type="entry name" value="FAD/NAD(P)-binding domain"/>
    <property type="match status" value="1"/>
</dbReference>
<evidence type="ECO:0000313" key="6">
    <source>
        <dbReference type="Proteomes" id="UP001596039"/>
    </source>
</evidence>
<reference evidence="6" key="1">
    <citation type="journal article" date="2019" name="Int. J. Syst. Evol. Microbiol.">
        <title>The Global Catalogue of Microorganisms (GCM) 10K type strain sequencing project: providing services to taxonomists for standard genome sequencing and annotation.</title>
        <authorList>
            <consortium name="The Broad Institute Genomics Platform"/>
            <consortium name="The Broad Institute Genome Sequencing Center for Infectious Disease"/>
            <person name="Wu L."/>
            <person name="Ma J."/>
        </authorList>
    </citation>
    <scope>NUCLEOTIDE SEQUENCE [LARGE SCALE GENOMIC DNA]</scope>
    <source>
        <strain evidence="6">CGMCC 4.6997</strain>
    </source>
</reference>
<evidence type="ECO:0000259" key="4">
    <source>
        <dbReference type="Pfam" id="PF01494"/>
    </source>
</evidence>
<dbReference type="Proteomes" id="UP001596039">
    <property type="component" value="Unassembled WGS sequence"/>
</dbReference>
<dbReference type="EMBL" id="JBHSMG010000003">
    <property type="protein sequence ID" value="MFC5502944.1"/>
    <property type="molecule type" value="Genomic_DNA"/>
</dbReference>
<evidence type="ECO:0000256" key="1">
    <source>
        <dbReference type="ARBA" id="ARBA00001974"/>
    </source>
</evidence>
<dbReference type="InterPro" id="IPR036188">
    <property type="entry name" value="FAD/NAD-bd_sf"/>
</dbReference>
<dbReference type="InterPro" id="IPR050641">
    <property type="entry name" value="RIFMO-like"/>
</dbReference>
<dbReference type="Gene3D" id="3.40.30.120">
    <property type="match status" value="1"/>
</dbReference>
<name>A0ABW0NVR6_9MICO</name>
<proteinExistence type="predicted"/>
<dbReference type="RefSeq" id="WP_386740662.1">
    <property type="nucleotide sequence ID" value="NZ_JBHSMG010000003.1"/>
</dbReference>
<keyword evidence="3" id="KW-0274">FAD</keyword>
<feature type="domain" description="FAD-binding" evidence="4">
    <location>
        <begin position="26"/>
        <end position="373"/>
    </location>
</feature>
<comment type="cofactor">
    <cofactor evidence="1">
        <name>FAD</name>
        <dbReference type="ChEBI" id="CHEBI:57692"/>
    </cofactor>
</comment>
<evidence type="ECO:0000256" key="3">
    <source>
        <dbReference type="ARBA" id="ARBA00022827"/>
    </source>
</evidence>
<dbReference type="Gene3D" id="3.30.9.10">
    <property type="entry name" value="D-Amino Acid Oxidase, subunit A, domain 2"/>
    <property type="match status" value="1"/>
</dbReference>
<evidence type="ECO:0000256" key="2">
    <source>
        <dbReference type="ARBA" id="ARBA00022630"/>
    </source>
</evidence>
<evidence type="ECO:0000313" key="5">
    <source>
        <dbReference type="EMBL" id="MFC5502944.1"/>
    </source>
</evidence>
<dbReference type="GO" id="GO:0004497">
    <property type="term" value="F:monooxygenase activity"/>
    <property type="evidence" value="ECO:0007669"/>
    <property type="project" value="UniProtKB-KW"/>
</dbReference>
<dbReference type="Pfam" id="PF01494">
    <property type="entry name" value="FAD_binding_3"/>
    <property type="match status" value="1"/>
</dbReference>
<organism evidence="5 6">
    <name type="scientific">Lysinimonas soli</name>
    <dbReference type="NCBI Taxonomy" id="1074233"/>
    <lineage>
        <taxon>Bacteria</taxon>
        <taxon>Bacillati</taxon>
        <taxon>Actinomycetota</taxon>
        <taxon>Actinomycetes</taxon>
        <taxon>Micrococcales</taxon>
        <taxon>Microbacteriaceae</taxon>
        <taxon>Lysinimonas</taxon>
    </lineage>
</organism>
<sequence length="556" mass="60340">MSAASNDARAASSRDAASAGRSEELVIVAGGGPIGMAVAIDLALRGVRTVVLESRFADESFGPRTNQTNSRSMEHFRRWGIADRLRSNDPIDPELKRDVRFTTRVVGGYTLANLEGGVEWAARFPFAAETPEWAPNPAIEKTFRDRVAELDLIDLRFGIEVTGFIQTDDGVTVEFVDRDGTTGSVHGAFLVAADGSRSTVRRQLGVKLEGLPNLVTAMAWHVHAPALKELARPTGLSAFYWLINEDRTGLIVFAQDSEDTYLFFDAPAPAGVDPDDWTSVRDYYVAQIGADLELESLGGGQLMVHSVMAPRYDYGRVLLAGDAAHLISPYGGFGMNIGIGDAADIGWKLAAILQGWGGDALIPSYSVERREAETWILDVCAKNTSLIGPTMTRDHMEQEGPIGEAARNEVTALIFEKKVSELKSMGAQLGYQYNESPIVVHQPDPPQSTAGDYIPTASPGSRLPHVWLDETTSLYDRLGPWFTLITTVDGVDTSGLEAAARDRGVPLEVYAPGHPDLAEMYEAKLVLVRPDQHVAWRGDAVPEDAEGLIDLVRGHV</sequence>
<gene>
    <name evidence="5" type="ORF">ACFPJ4_11905</name>
</gene>
<protein>
    <submittedName>
        <fullName evidence="5">FAD-dependent monooxygenase</fullName>
    </submittedName>
</protein>
<keyword evidence="5" id="KW-0560">Oxidoreductase</keyword>
<accession>A0ABW0NVR6</accession>
<dbReference type="PRINTS" id="PR00420">
    <property type="entry name" value="RNGMNOXGNASE"/>
</dbReference>